<sequence length="106" mass="11414">MLQSTSTRLVPSLDIQPNNRKLDIAFRHAGITSNDKWFSWAINPNDDLTSSMNGGQALVAITQSSGSLRAYTSSIMNFGTKLAESNISYSHSKLSATHANGEAAIL</sequence>
<proteinExistence type="predicted"/>
<evidence type="ECO:0000256" key="1">
    <source>
        <dbReference type="ARBA" id="ARBA00022982"/>
    </source>
</evidence>
<keyword evidence="1" id="KW-0813">Transport</keyword>
<dbReference type="PROSITE" id="PS50836">
    <property type="entry name" value="DOMON"/>
    <property type="match status" value="1"/>
</dbReference>
<evidence type="ECO:0000313" key="3">
    <source>
        <dbReference type="EMBL" id="CAI8614942.1"/>
    </source>
</evidence>
<name>A0AAV1B2R4_VICFA</name>
<gene>
    <name evidence="3" type="ORF">VFH_V154640</name>
</gene>
<protein>
    <recommendedName>
        <fullName evidence="2">DOMON domain-containing protein</fullName>
    </recommendedName>
</protein>
<feature type="domain" description="DOMON" evidence="2">
    <location>
        <begin position="7"/>
        <end position="106"/>
    </location>
</feature>
<dbReference type="AlphaFoldDB" id="A0AAV1B2R4"/>
<evidence type="ECO:0000259" key="2">
    <source>
        <dbReference type="PROSITE" id="PS50836"/>
    </source>
</evidence>
<keyword evidence="4" id="KW-1185">Reference proteome</keyword>
<reference evidence="3 4" key="1">
    <citation type="submission" date="2023-01" db="EMBL/GenBank/DDBJ databases">
        <authorList>
            <person name="Kreplak J."/>
        </authorList>
    </citation>
    <scope>NUCLEOTIDE SEQUENCE [LARGE SCALE GENOMIC DNA]</scope>
</reference>
<dbReference type="Proteomes" id="UP001157006">
    <property type="component" value="Chromosome 5"/>
</dbReference>
<dbReference type="InterPro" id="IPR005018">
    <property type="entry name" value="DOMON_domain"/>
</dbReference>
<organism evidence="3 4">
    <name type="scientific">Vicia faba</name>
    <name type="common">Broad bean</name>
    <name type="synonym">Faba vulgaris</name>
    <dbReference type="NCBI Taxonomy" id="3906"/>
    <lineage>
        <taxon>Eukaryota</taxon>
        <taxon>Viridiplantae</taxon>
        <taxon>Streptophyta</taxon>
        <taxon>Embryophyta</taxon>
        <taxon>Tracheophyta</taxon>
        <taxon>Spermatophyta</taxon>
        <taxon>Magnoliopsida</taxon>
        <taxon>eudicotyledons</taxon>
        <taxon>Gunneridae</taxon>
        <taxon>Pentapetalae</taxon>
        <taxon>rosids</taxon>
        <taxon>fabids</taxon>
        <taxon>Fabales</taxon>
        <taxon>Fabaceae</taxon>
        <taxon>Papilionoideae</taxon>
        <taxon>50 kb inversion clade</taxon>
        <taxon>NPAAA clade</taxon>
        <taxon>Hologalegina</taxon>
        <taxon>IRL clade</taxon>
        <taxon>Fabeae</taxon>
        <taxon>Vicia</taxon>
    </lineage>
</organism>
<dbReference type="EMBL" id="OX451740">
    <property type="protein sequence ID" value="CAI8614942.1"/>
    <property type="molecule type" value="Genomic_DNA"/>
</dbReference>
<keyword evidence="1" id="KW-0249">Electron transport</keyword>
<evidence type="ECO:0000313" key="4">
    <source>
        <dbReference type="Proteomes" id="UP001157006"/>
    </source>
</evidence>
<accession>A0AAV1B2R4</accession>